<proteinExistence type="inferred from homology"/>
<keyword evidence="6 8" id="KW-0378">Hydrolase</keyword>
<name>G4ZZ94_PHYSP</name>
<dbReference type="PROSITE" id="PS52048">
    <property type="entry name" value="UCH_DOMAIN"/>
    <property type="match status" value="1"/>
</dbReference>
<evidence type="ECO:0000313" key="11">
    <source>
        <dbReference type="EMBL" id="EGZ11116.1"/>
    </source>
</evidence>
<dbReference type="CDD" id="cd09616">
    <property type="entry name" value="Peptidase_C12_UCH_L1_L3"/>
    <property type="match status" value="1"/>
</dbReference>
<keyword evidence="4 8" id="KW-0645">Protease</keyword>
<evidence type="ECO:0000256" key="9">
    <source>
        <dbReference type="SAM" id="MobiDB-lite"/>
    </source>
</evidence>
<feature type="compositionally biased region" description="Basic and acidic residues" evidence="9">
    <location>
        <begin position="64"/>
        <end position="80"/>
    </location>
</feature>
<dbReference type="SUPFAM" id="SSF51126">
    <property type="entry name" value="Pectin lyase-like"/>
    <property type="match status" value="1"/>
</dbReference>
<dbReference type="GeneID" id="20647460"/>
<feature type="region of interest" description="Disordered" evidence="9">
    <location>
        <begin position="46"/>
        <end position="102"/>
    </location>
</feature>
<feature type="domain" description="UCH catalytic" evidence="10">
    <location>
        <begin position="105"/>
        <end position="331"/>
    </location>
</feature>
<feature type="active site" description="Nucleophile" evidence="8">
    <location>
        <position position="196"/>
    </location>
</feature>
<dbReference type="AlphaFoldDB" id="G4ZZ94"/>
<evidence type="ECO:0000256" key="2">
    <source>
        <dbReference type="ARBA" id="ARBA00009326"/>
    </source>
</evidence>
<dbReference type="PANTHER" id="PTHR36453:SF1">
    <property type="entry name" value="RIGHT HANDED BETA HELIX DOMAIN-CONTAINING PROTEIN"/>
    <property type="match status" value="1"/>
</dbReference>
<dbReference type="InParanoid" id="G4ZZ94"/>
<dbReference type="Pfam" id="PF01088">
    <property type="entry name" value="Peptidase_C12"/>
    <property type="match status" value="1"/>
</dbReference>
<feature type="region of interest" description="Disordered" evidence="9">
    <location>
        <begin position="241"/>
        <end position="262"/>
    </location>
</feature>
<dbReference type="FunFam" id="3.40.532.10:FF:000006">
    <property type="entry name" value="Ubiquitin carboxyl-terminal hydrolase"/>
    <property type="match status" value="1"/>
</dbReference>
<dbReference type="OMA" id="GVGHTCY"/>
<evidence type="ECO:0000256" key="7">
    <source>
        <dbReference type="ARBA" id="ARBA00022807"/>
    </source>
</evidence>
<dbReference type="SUPFAM" id="SSF54001">
    <property type="entry name" value="Cysteine proteinases"/>
    <property type="match status" value="1"/>
</dbReference>
<evidence type="ECO:0000256" key="3">
    <source>
        <dbReference type="ARBA" id="ARBA00012759"/>
    </source>
</evidence>
<evidence type="ECO:0000259" key="10">
    <source>
        <dbReference type="PROSITE" id="PS52048"/>
    </source>
</evidence>
<comment type="catalytic activity">
    <reaction evidence="1 8">
        <text>Thiol-dependent hydrolysis of ester, thioester, amide, peptide and isopeptide bonds formed by the C-terminal Gly of ubiquitin (a 76-residue protein attached to proteins as an intracellular targeting signal).</text>
        <dbReference type="EC" id="3.4.19.12"/>
    </reaction>
</comment>
<evidence type="ECO:0000256" key="5">
    <source>
        <dbReference type="ARBA" id="ARBA00022786"/>
    </source>
</evidence>
<dbReference type="Gene3D" id="2.160.20.10">
    <property type="entry name" value="Single-stranded right-handed beta-helix, Pectin lyase-like"/>
    <property type="match status" value="2"/>
</dbReference>
<dbReference type="GO" id="GO:0006511">
    <property type="term" value="P:ubiquitin-dependent protein catabolic process"/>
    <property type="evidence" value="ECO:0007669"/>
    <property type="project" value="UniProtKB-UniRule"/>
</dbReference>
<dbReference type="Proteomes" id="UP000002640">
    <property type="component" value="Unassembled WGS sequence"/>
</dbReference>
<dbReference type="InterPro" id="IPR001578">
    <property type="entry name" value="Peptidase_C12_UCH"/>
</dbReference>
<sequence>MQSIEQGAAFRHVGVTMQVHKDYVGMCFLGFVSRSKASKLASAFSPTPRADKFSATSMSPQWEQFRHEDTSATTEKDKRQPSWVSIPRSNPPTPSMSDDESKHKRWFPLESNPDVMNAYVEKMGFPTGHFSFCDVLSTEEWALGMVPSPVVAVIMLFPIKPHTEEADKQEAARIEKDGQTVSPNVYYMRQTVGNACGTVGILHAIGNMRHHVQLTPGSYLDKFFNKTKTKTPEEIAQYLEEDDELEETHSSAAEAGQSEQLESVDDPINTHFVCFSCVDGNLYELDGRKKRPINHGPSSPDTVLQDACQVIKKFMARDEGEMRFTILALAKTAYLVSVVSAAASIDFYVSPTGSDIGSADGSFSKPFKTLARAQQEVRVKNKLSANSNTPINVYVRAGRYELSKTFDFTSDDSGASSNATVTYQAYCDADVEKAAISVRTFPYHSGLGVPPRLHWNGVGDIDAWEGPVDPFAQMGVNRSNNSLLVIPAPAQDVGTDIGTVCVDKNYGVGHTCYAEGSPMATCVSGCMVACQSHIARKRYSEPFYDKFTHLFGKDLRKEEDCVEICSLSCRGCEKVVISGSKLIQAGTLTWTLDRSVTVTTASGGSQSLKIFRTDLSSVLPGLAAGVVPAKPEDFPTFTTLYVDNVQLPRAGFPNCLVDSSLPAQTFACLYEPVDVADSQVLYNATTFSSRISTWTNVKDAMVDLRPQSTQPTSLRYSLASVNTVARTMQLGAGGSELSYDLFTDGPGAASSTSLDPAIRLENVLQELDSPGEWFFDVSTRFLYLIPLKSTATAASLASSVLEIPILHQLLRVSGSRENQYVTPTHAHTTLKETTSLTKASNLRFRYLTLSGTQFHHLNIYERVPGSGWPVTRVAAVYLESVTNTTIAYCSFEKIGGNAIMVSGENSNIQLVNNNVSFVGSNGISVLARRGYQLNSFREAVLAHLLVPRSVNISFNQVHHFGQQVAHSAAIMVVGAKQTTIHGNLVFGTPNSTSIGANNTAAALFSAAPYHVINANGANLEDGLPLIRPITNLGDNAMPVTPAPLLSSQYQVTVPLLGFDVNTVAKLVGAPECFSGSGRVGSLYGELAPFTYTSCSGCCSVHNNYARLRVSGSGVAWSAAISREVVVRPGQSIDLTATSSAYFNSIIDVYVGFHVVTPNQILDLPTQAKWQILTRSCQYAEQTYQETCGGPCQQDDGCGSSNAALLQALGTSLACASGYESDPPSLVCTGPFEGQRDCDGSGVIKAHLYYNCSIDCFATTCA</sequence>
<dbReference type="Gene3D" id="3.40.532.10">
    <property type="entry name" value="Peptidase C12, ubiquitin carboxyl-terminal hydrolase"/>
    <property type="match status" value="1"/>
</dbReference>
<evidence type="ECO:0000256" key="8">
    <source>
        <dbReference type="PROSITE-ProRule" id="PRU01393"/>
    </source>
</evidence>
<dbReference type="PANTHER" id="PTHR36453">
    <property type="entry name" value="SECRETED PROTEIN-RELATED"/>
    <property type="match status" value="1"/>
</dbReference>
<evidence type="ECO:0000256" key="6">
    <source>
        <dbReference type="ARBA" id="ARBA00022801"/>
    </source>
</evidence>
<organism evidence="11 12">
    <name type="scientific">Phytophthora sojae (strain P6497)</name>
    <name type="common">Soybean stem and root rot agent</name>
    <name type="synonym">Phytophthora megasperma f. sp. glycines</name>
    <dbReference type="NCBI Taxonomy" id="1094619"/>
    <lineage>
        <taxon>Eukaryota</taxon>
        <taxon>Sar</taxon>
        <taxon>Stramenopiles</taxon>
        <taxon>Oomycota</taxon>
        <taxon>Peronosporomycetes</taxon>
        <taxon>Peronosporales</taxon>
        <taxon>Peronosporaceae</taxon>
        <taxon>Phytophthora</taxon>
    </lineage>
</organism>
<dbReference type="RefSeq" id="XP_009533861.1">
    <property type="nucleotide sequence ID" value="XM_009535566.1"/>
</dbReference>
<evidence type="ECO:0000256" key="4">
    <source>
        <dbReference type="ARBA" id="ARBA00022670"/>
    </source>
</evidence>
<dbReference type="SMR" id="G4ZZ94"/>
<evidence type="ECO:0000313" key="12">
    <source>
        <dbReference type="Proteomes" id="UP000002640"/>
    </source>
</evidence>
<keyword evidence="12" id="KW-1185">Reference proteome</keyword>
<protein>
    <recommendedName>
        <fullName evidence="3 8">ubiquitinyl hydrolase 1</fullName>
        <ecNumber evidence="3 8">3.4.19.12</ecNumber>
    </recommendedName>
</protein>
<dbReference type="PRINTS" id="PR00707">
    <property type="entry name" value="UBCTHYDRLASE"/>
</dbReference>
<comment type="similarity">
    <text evidence="2 8">Belongs to the peptidase C12 family.</text>
</comment>
<accession>G4ZZ94</accession>
<dbReference type="InterPro" id="IPR012334">
    <property type="entry name" value="Pectin_lyas_fold"/>
</dbReference>
<keyword evidence="7 8" id="KW-0788">Thiol protease</keyword>
<dbReference type="GO" id="GO:0004843">
    <property type="term" value="F:cysteine-type deubiquitinase activity"/>
    <property type="evidence" value="ECO:0007669"/>
    <property type="project" value="UniProtKB-UniRule"/>
</dbReference>
<gene>
    <name evidence="11" type="ORF">PHYSODRAFT_337880</name>
</gene>
<evidence type="ECO:0000256" key="1">
    <source>
        <dbReference type="ARBA" id="ARBA00000707"/>
    </source>
</evidence>
<dbReference type="STRING" id="1094619.G4ZZ94"/>
<dbReference type="InterPro" id="IPR036959">
    <property type="entry name" value="Peptidase_C12_UCH_sf"/>
</dbReference>
<dbReference type="InterPro" id="IPR011050">
    <property type="entry name" value="Pectin_lyase_fold/virulence"/>
</dbReference>
<keyword evidence="5 8" id="KW-0833">Ubl conjugation pathway</keyword>
<dbReference type="KEGG" id="psoj:PHYSODRAFT_337880"/>
<reference evidence="11 12" key="1">
    <citation type="journal article" date="2006" name="Science">
        <title>Phytophthora genome sequences uncover evolutionary origins and mechanisms of pathogenesis.</title>
        <authorList>
            <person name="Tyler B.M."/>
            <person name="Tripathy S."/>
            <person name="Zhang X."/>
            <person name="Dehal P."/>
            <person name="Jiang R.H."/>
            <person name="Aerts A."/>
            <person name="Arredondo F.D."/>
            <person name="Baxter L."/>
            <person name="Bensasson D."/>
            <person name="Beynon J.L."/>
            <person name="Chapman J."/>
            <person name="Damasceno C.M."/>
            <person name="Dorrance A.E."/>
            <person name="Dou D."/>
            <person name="Dickerman A.W."/>
            <person name="Dubchak I.L."/>
            <person name="Garbelotto M."/>
            <person name="Gijzen M."/>
            <person name="Gordon S.G."/>
            <person name="Govers F."/>
            <person name="Grunwald N.J."/>
            <person name="Huang W."/>
            <person name="Ivors K.L."/>
            <person name="Jones R.W."/>
            <person name="Kamoun S."/>
            <person name="Krampis K."/>
            <person name="Lamour K.H."/>
            <person name="Lee M.K."/>
            <person name="McDonald W.H."/>
            <person name="Medina M."/>
            <person name="Meijer H.J."/>
            <person name="Nordberg E.K."/>
            <person name="Maclean D.J."/>
            <person name="Ospina-Giraldo M.D."/>
            <person name="Morris P.F."/>
            <person name="Phuntumart V."/>
            <person name="Putnam N.H."/>
            <person name="Rash S."/>
            <person name="Rose J.K."/>
            <person name="Sakihama Y."/>
            <person name="Salamov A.A."/>
            <person name="Savidor A."/>
            <person name="Scheuring C.F."/>
            <person name="Smith B.M."/>
            <person name="Sobral B.W."/>
            <person name="Terry A."/>
            <person name="Torto-Alalibo T.A."/>
            <person name="Win J."/>
            <person name="Xu Z."/>
            <person name="Zhang H."/>
            <person name="Grigoriev I.V."/>
            <person name="Rokhsar D.S."/>
            <person name="Boore J.L."/>
        </authorList>
    </citation>
    <scope>NUCLEOTIDE SEQUENCE [LARGE SCALE GENOMIC DNA]</scope>
    <source>
        <strain evidence="11 12">P6497</strain>
    </source>
</reference>
<feature type="site" description="Important for enzyme activity" evidence="8">
    <location>
        <position position="286"/>
    </location>
</feature>
<dbReference type="EC" id="3.4.19.12" evidence="3 8"/>
<feature type="site" description="Transition state stabilizer" evidence="8">
    <location>
        <position position="190"/>
    </location>
</feature>
<dbReference type="EMBL" id="JH159158">
    <property type="protein sequence ID" value="EGZ11116.1"/>
    <property type="molecule type" value="Genomic_DNA"/>
</dbReference>
<dbReference type="InterPro" id="IPR038765">
    <property type="entry name" value="Papain-like_cys_pep_sf"/>
</dbReference>
<feature type="active site" description="Proton donor" evidence="8">
    <location>
        <position position="271"/>
    </location>
</feature>